<dbReference type="AlphaFoldDB" id="A0A8W8MQV3"/>
<evidence type="ECO:0000313" key="2">
    <source>
        <dbReference type="EnsemblMetazoa" id="G33875.1:cds"/>
    </source>
</evidence>
<accession>A0A8W8MQV3</accession>
<dbReference type="EnsemblMetazoa" id="G33875.1">
    <property type="protein sequence ID" value="G33875.1:cds"/>
    <property type="gene ID" value="G33875"/>
</dbReference>
<sequence>MSVRMVLTSTDCSDYFDNKPNCFRVQLNNQIPFEGYWSVALTEFSTESWISSKKKSELFVCCDICEETIVGGKDAPLLRRRRKLGFIFRWSGDRDTSFYKVPLRFMMNSKTYVSDPRLWEAFYKNMAEKKFDPYKYKPKQIGRGRKRQRSYVIPLRPHSQLESSVNSTHVTPIAAVEERAKTEHANDIKEGVPSVKVDSKSIKRPCSGSSVIPTKKRKTAARSNQRQKKKKTKSRKLAKQRKSIKTKPVTKKRQIPVKKTKSAQVKKFKIDAYKSIFRE</sequence>
<dbReference type="Proteomes" id="UP000005408">
    <property type="component" value="Unassembled WGS sequence"/>
</dbReference>
<feature type="compositionally biased region" description="Basic residues" evidence="1">
    <location>
        <begin position="214"/>
        <end position="261"/>
    </location>
</feature>
<keyword evidence="3" id="KW-1185">Reference proteome</keyword>
<proteinExistence type="predicted"/>
<feature type="region of interest" description="Disordered" evidence="1">
    <location>
        <begin position="182"/>
        <end position="261"/>
    </location>
</feature>
<evidence type="ECO:0000313" key="3">
    <source>
        <dbReference type="Proteomes" id="UP000005408"/>
    </source>
</evidence>
<name>A0A8W8MQV3_MAGGI</name>
<evidence type="ECO:0000256" key="1">
    <source>
        <dbReference type="SAM" id="MobiDB-lite"/>
    </source>
</evidence>
<organism evidence="2 3">
    <name type="scientific">Magallana gigas</name>
    <name type="common">Pacific oyster</name>
    <name type="synonym">Crassostrea gigas</name>
    <dbReference type="NCBI Taxonomy" id="29159"/>
    <lineage>
        <taxon>Eukaryota</taxon>
        <taxon>Metazoa</taxon>
        <taxon>Spiralia</taxon>
        <taxon>Lophotrochozoa</taxon>
        <taxon>Mollusca</taxon>
        <taxon>Bivalvia</taxon>
        <taxon>Autobranchia</taxon>
        <taxon>Pteriomorphia</taxon>
        <taxon>Ostreida</taxon>
        <taxon>Ostreoidea</taxon>
        <taxon>Ostreidae</taxon>
        <taxon>Magallana</taxon>
    </lineage>
</organism>
<protein>
    <submittedName>
        <fullName evidence="2">Uncharacterized protein</fullName>
    </submittedName>
</protein>
<reference evidence="2" key="1">
    <citation type="submission" date="2022-08" db="UniProtKB">
        <authorList>
            <consortium name="EnsemblMetazoa"/>
        </authorList>
    </citation>
    <scope>IDENTIFICATION</scope>
    <source>
        <strain evidence="2">05x7-T-G4-1.051#20</strain>
    </source>
</reference>